<accession>A0A0P0D1C4</accession>
<comment type="similarity">
    <text evidence="1">Belongs to the type-I restriction system S methylase family.</text>
</comment>
<feature type="domain" description="Type I restriction modification DNA specificity" evidence="5">
    <location>
        <begin position="146"/>
        <end position="242"/>
    </location>
</feature>
<dbReference type="InterPro" id="IPR052021">
    <property type="entry name" value="Type-I_RS_S_subunit"/>
</dbReference>
<dbReference type="PANTHER" id="PTHR30408">
    <property type="entry name" value="TYPE-1 RESTRICTION ENZYME ECOKI SPECIFICITY PROTEIN"/>
    <property type="match status" value="1"/>
</dbReference>
<evidence type="ECO:0000256" key="1">
    <source>
        <dbReference type="ARBA" id="ARBA00010923"/>
    </source>
</evidence>
<dbReference type="STRING" id="1736674.APS56_08665"/>
<feature type="domain" description="Type I restriction modification DNA specificity" evidence="5">
    <location>
        <begin position="6"/>
        <end position="57"/>
    </location>
</feature>
<keyword evidence="2" id="KW-0680">Restriction system</keyword>
<dbReference type="Pfam" id="PF01420">
    <property type="entry name" value="Methylase_S"/>
    <property type="match status" value="2"/>
</dbReference>
<evidence type="ECO:0000256" key="2">
    <source>
        <dbReference type="ARBA" id="ARBA00022747"/>
    </source>
</evidence>
<feature type="coiled-coil region" evidence="4">
    <location>
        <begin position="40"/>
        <end position="67"/>
    </location>
</feature>
<evidence type="ECO:0000256" key="4">
    <source>
        <dbReference type="SAM" id="Coils"/>
    </source>
</evidence>
<dbReference type="Gene3D" id="3.90.220.20">
    <property type="entry name" value="DNA methylase specificity domains"/>
    <property type="match status" value="2"/>
</dbReference>
<dbReference type="EMBL" id="CP012898">
    <property type="protein sequence ID" value="ALJ06796.1"/>
    <property type="molecule type" value="Genomic_DNA"/>
</dbReference>
<evidence type="ECO:0000259" key="5">
    <source>
        <dbReference type="Pfam" id="PF01420"/>
    </source>
</evidence>
<name>A0A0P0D1C4_9FLAO</name>
<keyword evidence="3" id="KW-0238">DNA-binding</keyword>
<protein>
    <recommendedName>
        <fullName evidence="5">Type I restriction modification DNA specificity domain-containing protein</fullName>
    </recommendedName>
</protein>
<dbReference type="REBASE" id="129830">
    <property type="entry name" value="S.AspHZ22ORF8660P"/>
</dbReference>
<dbReference type="SUPFAM" id="SSF116734">
    <property type="entry name" value="DNA methylase specificity domain"/>
    <property type="match status" value="2"/>
</dbReference>
<dbReference type="GO" id="GO:0009307">
    <property type="term" value="P:DNA restriction-modification system"/>
    <property type="evidence" value="ECO:0007669"/>
    <property type="project" value="UniProtKB-KW"/>
</dbReference>
<reference evidence="6 7" key="1">
    <citation type="submission" date="2015-10" db="EMBL/GenBank/DDBJ databases">
        <authorList>
            <person name="Gilbert D.G."/>
        </authorList>
    </citation>
    <scope>NUCLEOTIDE SEQUENCE [LARGE SCALE GENOMIC DNA]</scope>
    <source>
        <strain evidence="7">HZ-22</strain>
    </source>
</reference>
<proteinExistence type="inferred from homology"/>
<dbReference type="GO" id="GO:0003677">
    <property type="term" value="F:DNA binding"/>
    <property type="evidence" value="ECO:0007669"/>
    <property type="project" value="UniProtKB-KW"/>
</dbReference>
<feature type="coiled-coil region" evidence="4">
    <location>
        <begin position="231"/>
        <end position="258"/>
    </location>
</feature>
<dbReference type="InterPro" id="IPR044946">
    <property type="entry name" value="Restrct_endonuc_typeI_TRD_sf"/>
</dbReference>
<keyword evidence="7" id="KW-1185">Reference proteome</keyword>
<dbReference type="PANTHER" id="PTHR30408:SF12">
    <property type="entry name" value="TYPE I RESTRICTION ENZYME MJAVIII SPECIFICITY SUBUNIT"/>
    <property type="match status" value="1"/>
</dbReference>
<evidence type="ECO:0000256" key="3">
    <source>
        <dbReference type="ARBA" id="ARBA00023125"/>
    </source>
</evidence>
<keyword evidence="4" id="KW-0175">Coiled coil</keyword>
<evidence type="ECO:0000313" key="7">
    <source>
        <dbReference type="Proteomes" id="UP000057981"/>
    </source>
</evidence>
<evidence type="ECO:0000313" key="6">
    <source>
        <dbReference type="EMBL" id="ALJ06796.1"/>
    </source>
</evidence>
<dbReference type="KEGG" id="ahz:APS56_08665"/>
<organism evidence="6 7">
    <name type="scientific">Pseudalgibacter alginicilyticus</name>
    <dbReference type="NCBI Taxonomy" id="1736674"/>
    <lineage>
        <taxon>Bacteria</taxon>
        <taxon>Pseudomonadati</taxon>
        <taxon>Bacteroidota</taxon>
        <taxon>Flavobacteriia</taxon>
        <taxon>Flavobacteriales</taxon>
        <taxon>Flavobacteriaceae</taxon>
        <taxon>Pseudalgibacter</taxon>
    </lineage>
</organism>
<gene>
    <name evidence="6" type="ORF">APS56_08665</name>
</gene>
<dbReference type="AlphaFoldDB" id="A0A0P0D1C4"/>
<dbReference type="PATRIC" id="fig|1736674.3.peg.1771"/>
<sequence>MNYRKYNTSIAQPKLNKAECMKIPILSPPIEEQIKIGEILSDWDEAIEKTQTLIEKLQLRKKGLMQQLLTGKTRLKGFSGNWKEDKLGNYFTERKETGHDNLQLLSVGRNGVYPQDTTQKKDTSNANKSKYKRICIGDIGYNTMRMWQGRSALSEIEGIVSPAYTILKAKENTNPVFFSYLFKLEEMIHKFYRNSQGMVSDTWMCKFKDLKIIKFQAPSCREEQTAIAEILVTADKEIEQQQSYLEQLQAQKKGLMQQLLTGKIRVKA</sequence>
<dbReference type="InterPro" id="IPR000055">
    <property type="entry name" value="Restrct_endonuc_typeI_TRD"/>
</dbReference>
<dbReference type="Proteomes" id="UP000057981">
    <property type="component" value="Chromosome"/>
</dbReference>